<dbReference type="Pfam" id="PF00561">
    <property type="entry name" value="Abhydrolase_1"/>
    <property type="match status" value="1"/>
</dbReference>
<evidence type="ECO:0000256" key="9">
    <source>
        <dbReference type="ARBA" id="ARBA00048504"/>
    </source>
</evidence>
<sequence length="304" mass="34449">MFSLLNFNSAKKLFFQIPFRKLSTNFTPVRLAYASYESTAPPSEQDPAALVVNHGIFGSKSNWNSLCKVYHEKTRRKIIAVDARNHGDSPHAQEHTYVHLALDLEELVKQLKLTKVAVLGHSMGGRAAMYFALKYPNLVDKLIVVDISPVVRYADMKSIGRLFNVLQSLELPKNVTMSVARNQTDQQLSRYVMDKGLRNFLLTNLVQTLDGSYHWRINISALKANFDDICGFPPTNSLNFQGPVLFMSGANSDLIQNSDHDRILKLFPKAEFVSIEGTGHWLHSEKPKEFLDHTVKFLNKNDKL</sequence>
<keyword evidence="2" id="KW-0378">Hydrolase</keyword>
<comment type="catalytic activity">
    <reaction evidence="11">
        <text>1-octadecanoyl-2-(5Z,8Z,11Z,14Z-eicosatetraenoyl)-sn-glycerol + H2O = 2-(5Z,8Z,11Z,14Z-eicosatetraenoyl)-glycerol + octadecanoate + H(+)</text>
        <dbReference type="Rhea" id="RHEA:38507"/>
        <dbReference type="ChEBI" id="CHEBI:15377"/>
        <dbReference type="ChEBI" id="CHEBI:15378"/>
        <dbReference type="ChEBI" id="CHEBI:25629"/>
        <dbReference type="ChEBI" id="CHEBI:52392"/>
        <dbReference type="ChEBI" id="CHEBI:75728"/>
    </reaction>
</comment>
<evidence type="ECO:0000256" key="11">
    <source>
        <dbReference type="ARBA" id="ARBA00048919"/>
    </source>
</evidence>
<dbReference type="PANTHER" id="PTHR46118">
    <property type="entry name" value="PROTEIN ABHD11"/>
    <property type="match status" value="1"/>
</dbReference>
<proteinExistence type="inferred from homology"/>
<evidence type="ECO:0000256" key="5">
    <source>
        <dbReference type="ARBA" id="ARBA00043667"/>
    </source>
</evidence>
<evidence type="ECO:0000256" key="4">
    <source>
        <dbReference type="ARBA" id="ARBA00042703"/>
    </source>
</evidence>
<comment type="catalytic activity">
    <reaction evidence="6">
        <text>a 1,3-diacyl-sn-glycerol + H2O = a 1-acyl-sn-glycerol + a fatty acid + H(+)</text>
        <dbReference type="Rhea" id="RHEA:38503"/>
        <dbReference type="ChEBI" id="CHEBI:15377"/>
        <dbReference type="ChEBI" id="CHEBI:15378"/>
        <dbReference type="ChEBI" id="CHEBI:28868"/>
        <dbReference type="ChEBI" id="CHEBI:64683"/>
        <dbReference type="ChEBI" id="CHEBI:77272"/>
    </reaction>
</comment>
<evidence type="ECO:0000256" key="1">
    <source>
        <dbReference type="ARBA" id="ARBA00008645"/>
    </source>
</evidence>
<dbReference type="AlphaFoldDB" id="A0AA38IDT6"/>
<keyword evidence="14" id="KW-1185">Reference proteome</keyword>
<comment type="catalytic activity">
    <reaction evidence="8">
        <text>1-octadecanoyl-2-(4Z,7Z,10Z,13Z,16Z,19Z-docosahexaenoyl)-sn-glycerol + H2O = 2-(4Z,7Z,10Z,13Z,16Z,19Z-docosahexaenoyl)-glycerol + octadecanoate + H(+)</text>
        <dbReference type="Rhea" id="RHEA:77107"/>
        <dbReference type="ChEBI" id="CHEBI:15377"/>
        <dbReference type="ChEBI" id="CHEBI:15378"/>
        <dbReference type="ChEBI" id="CHEBI:25629"/>
        <dbReference type="ChEBI" id="CHEBI:77129"/>
        <dbReference type="ChEBI" id="CHEBI:186738"/>
    </reaction>
</comment>
<reference evidence="13" key="1">
    <citation type="journal article" date="2023" name="G3 (Bethesda)">
        <title>Whole genome assemblies of Zophobas morio and Tenebrio molitor.</title>
        <authorList>
            <person name="Kaur S."/>
            <person name="Stinson S.A."/>
            <person name="diCenzo G.C."/>
        </authorList>
    </citation>
    <scope>NUCLEOTIDE SEQUENCE</scope>
    <source>
        <strain evidence="13">QUZm001</strain>
    </source>
</reference>
<dbReference type="Gene3D" id="3.40.50.1820">
    <property type="entry name" value="alpha/beta hydrolase"/>
    <property type="match status" value="1"/>
</dbReference>
<name>A0AA38IDT6_9CUCU</name>
<evidence type="ECO:0000256" key="7">
    <source>
        <dbReference type="ARBA" id="ARBA00044064"/>
    </source>
</evidence>
<evidence type="ECO:0000256" key="6">
    <source>
        <dbReference type="ARBA" id="ARBA00043742"/>
    </source>
</evidence>
<gene>
    <name evidence="13" type="ORF">Zmor_018239</name>
</gene>
<dbReference type="InterPro" id="IPR029058">
    <property type="entry name" value="AB_hydrolase_fold"/>
</dbReference>
<dbReference type="EMBL" id="JALNTZ010000005">
    <property type="protein sequence ID" value="KAJ3652259.1"/>
    <property type="molecule type" value="Genomic_DNA"/>
</dbReference>
<dbReference type="SUPFAM" id="SSF53474">
    <property type="entry name" value="alpha/beta-Hydrolases"/>
    <property type="match status" value="1"/>
</dbReference>
<accession>A0AA38IDT6</accession>
<organism evidence="13 14">
    <name type="scientific">Zophobas morio</name>
    <dbReference type="NCBI Taxonomy" id="2755281"/>
    <lineage>
        <taxon>Eukaryota</taxon>
        <taxon>Metazoa</taxon>
        <taxon>Ecdysozoa</taxon>
        <taxon>Arthropoda</taxon>
        <taxon>Hexapoda</taxon>
        <taxon>Insecta</taxon>
        <taxon>Pterygota</taxon>
        <taxon>Neoptera</taxon>
        <taxon>Endopterygota</taxon>
        <taxon>Coleoptera</taxon>
        <taxon>Polyphaga</taxon>
        <taxon>Cucujiformia</taxon>
        <taxon>Tenebrionidae</taxon>
        <taxon>Zophobas</taxon>
    </lineage>
</organism>
<dbReference type="Proteomes" id="UP001168821">
    <property type="component" value="Unassembled WGS sequence"/>
</dbReference>
<evidence type="ECO:0000256" key="8">
    <source>
        <dbReference type="ARBA" id="ARBA00048283"/>
    </source>
</evidence>
<comment type="caution">
    <text evidence="13">The sequence shown here is derived from an EMBL/GenBank/DDBJ whole genome shotgun (WGS) entry which is preliminary data.</text>
</comment>
<evidence type="ECO:0000256" key="10">
    <source>
        <dbReference type="ARBA" id="ARBA00048513"/>
    </source>
</evidence>
<comment type="similarity">
    <text evidence="1">Belongs to the AB hydrolase superfamily.</text>
</comment>
<comment type="catalytic activity">
    <reaction evidence="5">
        <text>a 1,2-diacyl-sn-glycerol + H2O = a 2-acylglycerol + a fatty acid + H(+)</text>
        <dbReference type="Rhea" id="RHEA:33275"/>
        <dbReference type="ChEBI" id="CHEBI:15377"/>
        <dbReference type="ChEBI" id="CHEBI:15378"/>
        <dbReference type="ChEBI" id="CHEBI:17389"/>
        <dbReference type="ChEBI" id="CHEBI:17815"/>
        <dbReference type="ChEBI" id="CHEBI:28868"/>
        <dbReference type="EC" id="3.1.1.116"/>
    </reaction>
</comment>
<evidence type="ECO:0000259" key="12">
    <source>
        <dbReference type="Pfam" id="PF00561"/>
    </source>
</evidence>
<dbReference type="PANTHER" id="PTHR46118:SF4">
    <property type="entry name" value="PROTEIN ABHD11"/>
    <property type="match status" value="1"/>
</dbReference>
<evidence type="ECO:0000313" key="14">
    <source>
        <dbReference type="Proteomes" id="UP001168821"/>
    </source>
</evidence>
<protein>
    <recommendedName>
        <fullName evidence="7">sn-1-specific diacylglycerol lipase ABHD11</fullName>
        <ecNumber evidence="3">3.1.1.116</ecNumber>
    </recommendedName>
    <alternativeName>
        <fullName evidence="4">Alpha/beta hydrolase domain-containing protein 11</fullName>
    </alternativeName>
</protein>
<dbReference type="PRINTS" id="PR00111">
    <property type="entry name" value="ABHYDROLASE"/>
</dbReference>
<dbReference type="EC" id="3.1.1.116" evidence="3"/>
<feature type="domain" description="AB hydrolase-1" evidence="12">
    <location>
        <begin position="49"/>
        <end position="287"/>
    </location>
</feature>
<comment type="catalytic activity">
    <reaction evidence="9">
        <text>1,2-didecanoylglycerol + H2O = decanoylglycerol + decanoate + H(+)</text>
        <dbReference type="Rhea" id="RHEA:48596"/>
        <dbReference type="ChEBI" id="CHEBI:11152"/>
        <dbReference type="ChEBI" id="CHEBI:15377"/>
        <dbReference type="ChEBI" id="CHEBI:15378"/>
        <dbReference type="ChEBI" id="CHEBI:27689"/>
        <dbReference type="ChEBI" id="CHEBI:90605"/>
    </reaction>
</comment>
<dbReference type="GO" id="GO:0052689">
    <property type="term" value="F:carboxylic ester hydrolase activity"/>
    <property type="evidence" value="ECO:0007669"/>
    <property type="project" value="TreeGrafter"/>
</dbReference>
<comment type="catalytic activity">
    <reaction evidence="10">
        <text>1-octadecanoyl-2-(9Z-octadecenoyl)-sn-glycerol + H2O = 2-(9Z-octadecenoyl)-glycerol + octadecanoate + H(+)</text>
        <dbReference type="Rhea" id="RHEA:77103"/>
        <dbReference type="ChEBI" id="CHEBI:15377"/>
        <dbReference type="ChEBI" id="CHEBI:15378"/>
        <dbReference type="ChEBI" id="CHEBI:25629"/>
        <dbReference type="ChEBI" id="CHEBI:73990"/>
        <dbReference type="ChEBI" id="CHEBI:75468"/>
    </reaction>
</comment>
<evidence type="ECO:0000256" key="3">
    <source>
        <dbReference type="ARBA" id="ARBA00026104"/>
    </source>
</evidence>
<evidence type="ECO:0000313" key="13">
    <source>
        <dbReference type="EMBL" id="KAJ3652259.1"/>
    </source>
</evidence>
<evidence type="ECO:0000256" key="2">
    <source>
        <dbReference type="ARBA" id="ARBA00022801"/>
    </source>
</evidence>
<dbReference type="GO" id="GO:0005739">
    <property type="term" value="C:mitochondrion"/>
    <property type="evidence" value="ECO:0007669"/>
    <property type="project" value="TreeGrafter"/>
</dbReference>
<dbReference type="InterPro" id="IPR000073">
    <property type="entry name" value="AB_hydrolase_1"/>
</dbReference>